<keyword evidence="4" id="KW-1185">Reference proteome</keyword>
<feature type="compositionally biased region" description="Polar residues" evidence="2">
    <location>
        <begin position="598"/>
        <end position="617"/>
    </location>
</feature>
<protein>
    <recommendedName>
        <fullName evidence="5">Coiled-coil domain-containing protein 186</fullName>
    </recommendedName>
</protein>
<feature type="compositionally biased region" description="Basic and acidic residues" evidence="2">
    <location>
        <begin position="464"/>
        <end position="481"/>
    </location>
</feature>
<reference evidence="3 4" key="1">
    <citation type="submission" date="2024-07" db="EMBL/GenBank/DDBJ databases">
        <title>Chromosome-level genome assembly of the water stick insect Ranatra chinensis (Heteroptera: Nepidae).</title>
        <authorList>
            <person name="Liu X."/>
        </authorList>
    </citation>
    <scope>NUCLEOTIDE SEQUENCE [LARGE SCALE GENOMIC DNA]</scope>
    <source>
        <strain evidence="3">Cailab_2021Rc</strain>
        <tissue evidence="3">Muscle</tissue>
    </source>
</reference>
<dbReference type="AlphaFoldDB" id="A0ABD0Y746"/>
<dbReference type="PANTHER" id="PTHR18911">
    <property type="entry name" value="CTCL TUMOR ANTIGEN HD-CL-01"/>
    <property type="match status" value="1"/>
</dbReference>
<feature type="region of interest" description="Disordered" evidence="2">
    <location>
        <begin position="598"/>
        <end position="657"/>
    </location>
</feature>
<organism evidence="3 4">
    <name type="scientific">Ranatra chinensis</name>
    <dbReference type="NCBI Taxonomy" id="642074"/>
    <lineage>
        <taxon>Eukaryota</taxon>
        <taxon>Metazoa</taxon>
        <taxon>Ecdysozoa</taxon>
        <taxon>Arthropoda</taxon>
        <taxon>Hexapoda</taxon>
        <taxon>Insecta</taxon>
        <taxon>Pterygota</taxon>
        <taxon>Neoptera</taxon>
        <taxon>Paraneoptera</taxon>
        <taxon>Hemiptera</taxon>
        <taxon>Heteroptera</taxon>
        <taxon>Panheteroptera</taxon>
        <taxon>Nepomorpha</taxon>
        <taxon>Nepidae</taxon>
        <taxon>Ranatrinae</taxon>
        <taxon>Ranatra</taxon>
    </lineage>
</organism>
<feature type="region of interest" description="Disordered" evidence="2">
    <location>
        <begin position="405"/>
        <end position="435"/>
    </location>
</feature>
<proteinExistence type="predicted"/>
<feature type="compositionally biased region" description="Polar residues" evidence="2">
    <location>
        <begin position="285"/>
        <end position="300"/>
    </location>
</feature>
<feature type="coiled-coil region" evidence="1">
    <location>
        <begin position="982"/>
        <end position="1118"/>
    </location>
</feature>
<gene>
    <name evidence="3" type="ORF">AAG570_003170</name>
</gene>
<evidence type="ECO:0000313" key="3">
    <source>
        <dbReference type="EMBL" id="KAL1122844.1"/>
    </source>
</evidence>
<evidence type="ECO:0000256" key="1">
    <source>
        <dbReference type="SAM" id="Coils"/>
    </source>
</evidence>
<feature type="compositionally biased region" description="Basic and acidic residues" evidence="2">
    <location>
        <begin position="495"/>
        <end position="513"/>
    </location>
</feature>
<dbReference type="Proteomes" id="UP001558652">
    <property type="component" value="Unassembled WGS sequence"/>
</dbReference>
<feature type="coiled-coil region" evidence="1">
    <location>
        <begin position="756"/>
        <end position="881"/>
    </location>
</feature>
<feature type="compositionally biased region" description="Basic and acidic residues" evidence="2">
    <location>
        <begin position="148"/>
        <end position="160"/>
    </location>
</feature>
<dbReference type="InterPro" id="IPR038830">
    <property type="entry name" value="CCDC186"/>
</dbReference>
<feature type="coiled-coil region" evidence="1">
    <location>
        <begin position="658"/>
        <end position="716"/>
    </location>
</feature>
<feature type="compositionally biased region" description="Polar residues" evidence="2">
    <location>
        <begin position="643"/>
        <end position="657"/>
    </location>
</feature>
<feature type="compositionally biased region" description="Polar residues" evidence="2">
    <location>
        <begin position="200"/>
        <end position="215"/>
    </location>
</feature>
<feature type="compositionally biased region" description="Basic and acidic residues" evidence="2">
    <location>
        <begin position="410"/>
        <end position="435"/>
    </location>
</feature>
<evidence type="ECO:0008006" key="5">
    <source>
        <dbReference type="Google" id="ProtNLM"/>
    </source>
</evidence>
<feature type="region of interest" description="Disordered" evidence="2">
    <location>
        <begin position="139"/>
        <end position="160"/>
    </location>
</feature>
<dbReference type="EMBL" id="JBFDAA010000013">
    <property type="protein sequence ID" value="KAL1122844.1"/>
    <property type="molecule type" value="Genomic_DNA"/>
</dbReference>
<feature type="coiled-coil region" evidence="1">
    <location>
        <begin position="909"/>
        <end position="957"/>
    </location>
</feature>
<sequence>MVVAGEDSLQQEGGGGEVMNMGVERQQQAGQVITLANGVVTHSNFVDDLTIKDLLNESLDCFQDLQSQSLLETKSEIKMEASEHKFGSSEVREPNPPGTQVCTNGGGAESGFSSETLSDQVEGLPKDMVEFDGATANGECLLTPEEPTSTKEISENCQTDKHVTDVYPSLDSQNVKLSSLESASQNHHDDNPPLPRAKSDSVNNLVCSDGCSSSRQEYEGSGDESRRHHISNYRRKKAAALTSAIVKKVILSAEERKLMLVNGLNIKGMISTDLKLGDNLPSRVGDTSGNDNGDAKSSFSEGDLPLVSESLAEEEESNPEGTLRKMASYESLIGSVGGYYPSGGSPSEFFDPTISKAFRPRAPLKNEASDDRNSENLDTPSFRKIGSYESLICSFVGNSKELLSQVEAPKSPKDTKSSDKFETSSDRMQSDKRSIQRVESLESLIDDFMCLDAQLGNSPSKTRLHSDKEDNTLHSSQDIRNDGQILSRTDTPESPPKDEVQDVESVQRLDGNEKLPGCDNSPIDKSSQDDQSGSDADSKKDSGFEDVSLQLDTDGCVCVPEVEEINTQTRRRIEKTISETSVKISETVTETSVRITETPLQSSPDATIRSSMSSPAGTLTPFEPQVSVQSCSSGEAVDGEEGNQPTTSHHDCTSSPGYQAVTKELENSRNLTAQLKETIESLKSQISLEKSQAERISLLEQRIAQQERELQLSRQEHDLDVRTIATLRKEMESKTETLRKQYESEHKDKVSMVMKYAISEKERIDAKKEIDNVEKRLKDQVKEVENMSAKLKNMTTEKSRITLLFEQKMSELTLANREIEKLKEELNSREIKIKWVQNKMKSEMEIHKECPEKIEALMTRVRNLEDELATALKTVQNFEKGQEESESRKALELKLKEEHSKLILEKHEHSEKEAKLKLLQNKNQVLIEENNNLSLKVQNLEQERFDFEQKLTSAREDVRAYCNTVAELQGRLATLDTLGAQLLQERERVETTTSELERLRKSNKELMNDMASCRNREAEMLTFTQKLTTKNVQLQSEFSAVETKASTLEREYQCAEDTIANLRNRLKVVEKELKEEQSKRAEECRLLARQVAEKTNKSEGLEAALDDCKGEISVLKNKHAATVRIGSGLSQGSIWGPDGVVVSVCDYHAEGPGLDSVRGQSWLKSRLAPRPLGV</sequence>
<accession>A0ABD0Y746</accession>
<name>A0ABD0Y746_9HEMI</name>
<evidence type="ECO:0000313" key="4">
    <source>
        <dbReference type="Proteomes" id="UP001558652"/>
    </source>
</evidence>
<feature type="region of interest" description="Disordered" evidence="2">
    <location>
        <begin position="455"/>
        <end position="543"/>
    </location>
</feature>
<dbReference type="PANTHER" id="PTHR18911:SF5">
    <property type="entry name" value="COILED-COIL DOMAIN-CONTAINING PROTEIN 186"/>
    <property type="match status" value="1"/>
</dbReference>
<feature type="region of interest" description="Disordered" evidence="2">
    <location>
        <begin position="275"/>
        <end position="302"/>
    </location>
</feature>
<evidence type="ECO:0000256" key="2">
    <source>
        <dbReference type="SAM" id="MobiDB-lite"/>
    </source>
</evidence>
<feature type="region of interest" description="Disordered" evidence="2">
    <location>
        <begin position="180"/>
        <end position="230"/>
    </location>
</feature>
<comment type="caution">
    <text evidence="3">The sequence shown here is derived from an EMBL/GenBank/DDBJ whole genome shotgun (WGS) entry which is preliminary data.</text>
</comment>
<feature type="region of interest" description="Disordered" evidence="2">
    <location>
        <begin position="360"/>
        <end position="381"/>
    </location>
</feature>
<keyword evidence="1" id="KW-0175">Coiled coil</keyword>